<reference evidence="2 3" key="1">
    <citation type="journal article" date="2023" name="Sci. Data">
        <title>Genome assembly of the Korean intertidal mud-creeper Batillaria attramentaria.</title>
        <authorList>
            <person name="Patra A.K."/>
            <person name="Ho P.T."/>
            <person name="Jun S."/>
            <person name="Lee S.J."/>
            <person name="Kim Y."/>
            <person name="Won Y.J."/>
        </authorList>
    </citation>
    <scope>NUCLEOTIDE SEQUENCE [LARGE SCALE GENOMIC DNA]</scope>
    <source>
        <strain evidence="2">Wonlab-2016</strain>
    </source>
</reference>
<feature type="compositionally biased region" description="Polar residues" evidence="1">
    <location>
        <begin position="98"/>
        <end position="113"/>
    </location>
</feature>
<proteinExistence type="predicted"/>
<evidence type="ECO:0000313" key="3">
    <source>
        <dbReference type="Proteomes" id="UP001519460"/>
    </source>
</evidence>
<accession>A0ABD0L1N8</accession>
<evidence type="ECO:0000256" key="1">
    <source>
        <dbReference type="SAM" id="MobiDB-lite"/>
    </source>
</evidence>
<protein>
    <submittedName>
        <fullName evidence="2">Uncharacterized protein</fullName>
    </submittedName>
</protein>
<keyword evidence="3" id="KW-1185">Reference proteome</keyword>
<dbReference type="AlphaFoldDB" id="A0ABD0L1N8"/>
<gene>
    <name evidence="2" type="ORF">BaRGS_00015348</name>
</gene>
<evidence type="ECO:0000313" key="2">
    <source>
        <dbReference type="EMBL" id="KAK7493448.1"/>
    </source>
</evidence>
<dbReference type="EMBL" id="JACVVK020000093">
    <property type="protein sequence ID" value="KAK7493448.1"/>
    <property type="molecule type" value="Genomic_DNA"/>
</dbReference>
<comment type="caution">
    <text evidence="2">The sequence shown here is derived from an EMBL/GenBank/DDBJ whole genome shotgun (WGS) entry which is preliminary data.</text>
</comment>
<sequence>MGRKGREDAGMTPQLDQWYNSGRHLACLVGDNSKRRKIAHRQPAGCGRDVDLMGRRSRGAGRTPRIAGQPPLDTKWTNGSRPAKKTSPCLPGDGCKCNKTTQRQRQGYGNATDSMGRGEEVGRTPY</sequence>
<name>A0ABD0L1N8_9CAEN</name>
<dbReference type="Proteomes" id="UP001519460">
    <property type="component" value="Unassembled WGS sequence"/>
</dbReference>
<organism evidence="2 3">
    <name type="scientific">Batillaria attramentaria</name>
    <dbReference type="NCBI Taxonomy" id="370345"/>
    <lineage>
        <taxon>Eukaryota</taxon>
        <taxon>Metazoa</taxon>
        <taxon>Spiralia</taxon>
        <taxon>Lophotrochozoa</taxon>
        <taxon>Mollusca</taxon>
        <taxon>Gastropoda</taxon>
        <taxon>Caenogastropoda</taxon>
        <taxon>Sorbeoconcha</taxon>
        <taxon>Cerithioidea</taxon>
        <taxon>Batillariidae</taxon>
        <taxon>Batillaria</taxon>
    </lineage>
</organism>
<feature type="region of interest" description="Disordered" evidence="1">
    <location>
        <begin position="38"/>
        <end position="126"/>
    </location>
</feature>
<feature type="compositionally biased region" description="Basic and acidic residues" evidence="1">
    <location>
        <begin position="116"/>
        <end position="126"/>
    </location>
</feature>